<evidence type="ECO:0000313" key="3">
    <source>
        <dbReference type="Proteomes" id="UP001221757"/>
    </source>
</evidence>
<sequence>MGSESRSAGQEAEAAHSPDQVPNARRGQDRIAERQQGRRTGVGCEHGDESGVNEVRGKRGGGQPEGRQKERNKEAKKKGKKGDITGASYGDTTETNGNTHKGEQRVRDNEIGMLLQAARGHHGDAGSRCRGVGLHCTWRESKKRGNGGKEEEEQKAKPGPQGEPRRARPRKASSGGASVPEDECTAMEMRRRGKGEHSAEVCETKEDGSSRGKEEKRSGRGGGEPDGGAKEKKNRTRRDKCDVANGPMQPVEVSNQGTKALIGPEGPAAISTLINGNGAHRTAQVADAAGISAYMRIELEKERERRVMNIAESWWPGARGAKLRTSA</sequence>
<evidence type="ECO:0000256" key="1">
    <source>
        <dbReference type="SAM" id="MobiDB-lite"/>
    </source>
</evidence>
<dbReference type="EMBL" id="JARKIE010000198">
    <property type="protein sequence ID" value="KAJ7668078.1"/>
    <property type="molecule type" value="Genomic_DNA"/>
</dbReference>
<reference evidence="2" key="1">
    <citation type="submission" date="2023-03" db="EMBL/GenBank/DDBJ databases">
        <title>Massive genome expansion in bonnet fungi (Mycena s.s.) driven by repeated elements and novel gene families across ecological guilds.</title>
        <authorList>
            <consortium name="Lawrence Berkeley National Laboratory"/>
            <person name="Harder C.B."/>
            <person name="Miyauchi S."/>
            <person name="Viragh M."/>
            <person name="Kuo A."/>
            <person name="Thoen E."/>
            <person name="Andreopoulos B."/>
            <person name="Lu D."/>
            <person name="Skrede I."/>
            <person name="Drula E."/>
            <person name="Henrissat B."/>
            <person name="Morin E."/>
            <person name="Kohler A."/>
            <person name="Barry K."/>
            <person name="LaButti K."/>
            <person name="Morin E."/>
            <person name="Salamov A."/>
            <person name="Lipzen A."/>
            <person name="Mereny Z."/>
            <person name="Hegedus B."/>
            <person name="Baldrian P."/>
            <person name="Stursova M."/>
            <person name="Weitz H."/>
            <person name="Taylor A."/>
            <person name="Grigoriev I.V."/>
            <person name="Nagy L.G."/>
            <person name="Martin F."/>
            <person name="Kauserud H."/>
        </authorList>
    </citation>
    <scope>NUCLEOTIDE SEQUENCE</scope>
    <source>
        <strain evidence="2">CBHHK067</strain>
    </source>
</reference>
<name>A0AAD7CY85_MYCRO</name>
<gene>
    <name evidence="2" type="ORF">B0H17DRAFT_1142643</name>
</gene>
<dbReference type="Proteomes" id="UP001221757">
    <property type="component" value="Unassembled WGS sequence"/>
</dbReference>
<organism evidence="2 3">
    <name type="scientific">Mycena rosella</name>
    <name type="common">Pink bonnet</name>
    <name type="synonym">Agaricus rosellus</name>
    <dbReference type="NCBI Taxonomy" id="1033263"/>
    <lineage>
        <taxon>Eukaryota</taxon>
        <taxon>Fungi</taxon>
        <taxon>Dikarya</taxon>
        <taxon>Basidiomycota</taxon>
        <taxon>Agaricomycotina</taxon>
        <taxon>Agaricomycetes</taxon>
        <taxon>Agaricomycetidae</taxon>
        <taxon>Agaricales</taxon>
        <taxon>Marasmiineae</taxon>
        <taxon>Mycenaceae</taxon>
        <taxon>Mycena</taxon>
    </lineage>
</organism>
<proteinExistence type="predicted"/>
<feature type="compositionally biased region" description="Basic and acidic residues" evidence="1">
    <location>
        <begin position="100"/>
        <end position="110"/>
    </location>
</feature>
<dbReference type="AlphaFoldDB" id="A0AAD7CY85"/>
<evidence type="ECO:0000313" key="2">
    <source>
        <dbReference type="EMBL" id="KAJ7668078.1"/>
    </source>
</evidence>
<accession>A0AAD7CY85</accession>
<feature type="compositionally biased region" description="Basic and acidic residues" evidence="1">
    <location>
        <begin position="26"/>
        <end position="36"/>
    </location>
</feature>
<protein>
    <submittedName>
        <fullName evidence="2">Uncharacterized protein</fullName>
    </submittedName>
</protein>
<feature type="compositionally biased region" description="Basic and acidic residues" evidence="1">
    <location>
        <begin position="147"/>
        <end position="156"/>
    </location>
</feature>
<comment type="caution">
    <text evidence="2">The sequence shown here is derived from an EMBL/GenBank/DDBJ whole genome shotgun (WGS) entry which is preliminary data.</text>
</comment>
<feature type="compositionally biased region" description="Polar residues" evidence="1">
    <location>
        <begin position="90"/>
        <end position="99"/>
    </location>
</feature>
<feature type="compositionally biased region" description="Basic and acidic residues" evidence="1">
    <location>
        <begin position="195"/>
        <end position="218"/>
    </location>
</feature>
<feature type="region of interest" description="Disordered" evidence="1">
    <location>
        <begin position="1"/>
        <end position="263"/>
    </location>
</feature>
<keyword evidence="3" id="KW-1185">Reference proteome</keyword>